<name>A0A0F9BI18_9ZZZZ</name>
<accession>A0A0F9BI18</accession>
<gene>
    <name evidence="1" type="ORF">LCGC14_2445000</name>
</gene>
<proteinExistence type="predicted"/>
<reference evidence="1" key="1">
    <citation type="journal article" date="2015" name="Nature">
        <title>Complex archaea that bridge the gap between prokaryotes and eukaryotes.</title>
        <authorList>
            <person name="Spang A."/>
            <person name="Saw J.H."/>
            <person name="Jorgensen S.L."/>
            <person name="Zaremba-Niedzwiedzka K."/>
            <person name="Martijn J."/>
            <person name="Lind A.E."/>
            <person name="van Eijk R."/>
            <person name="Schleper C."/>
            <person name="Guy L."/>
            <person name="Ettema T.J."/>
        </authorList>
    </citation>
    <scope>NUCLEOTIDE SEQUENCE</scope>
</reference>
<sequence length="141" mass="16120">GIKLYIVENVKPKNRYSLVAIGQCLFGNLLLELRSGGGGVFNYRRHSSLLASIRDAPSIADHMAWLDDSRRQKLVVELTGDYENVKAEYLDVLAAYGRHDFEELMTDQCTCGYFYTVLDNISRRDERITCPRCQHLMARAE</sequence>
<evidence type="ECO:0000313" key="1">
    <source>
        <dbReference type="EMBL" id="KKL21480.1"/>
    </source>
</evidence>
<organism evidence="1">
    <name type="scientific">marine sediment metagenome</name>
    <dbReference type="NCBI Taxonomy" id="412755"/>
    <lineage>
        <taxon>unclassified sequences</taxon>
        <taxon>metagenomes</taxon>
        <taxon>ecological metagenomes</taxon>
    </lineage>
</organism>
<dbReference type="AlphaFoldDB" id="A0A0F9BI18"/>
<feature type="non-terminal residue" evidence="1">
    <location>
        <position position="1"/>
    </location>
</feature>
<protein>
    <submittedName>
        <fullName evidence="1">Uncharacterized protein</fullName>
    </submittedName>
</protein>
<dbReference type="EMBL" id="LAZR01037714">
    <property type="protein sequence ID" value="KKL21480.1"/>
    <property type="molecule type" value="Genomic_DNA"/>
</dbReference>
<comment type="caution">
    <text evidence="1">The sequence shown here is derived from an EMBL/GenBank/DDBJ whole genome shotgun (WGS) entry which is preliminary data.</text>
</comment>